<sequence>MRRVPLDEVYKDLRPADEDKDYVLDDEQKEPAGMVNTPGCQIPIAMVDYEKYVANVTRNKNDMCGKRAVFIRKYEHDKVIARIKSPILKKYSKHKKRIQCCYKFIVDIAYYDRPNLIYNNCTDFHDEEIITLKSDFINVICSELDANNASHVIYEDVYAFIKKIEYSKPNAKNCKLKFNVLILGMDAMSLPRAVKTMPRTIAYLKDDNWLGFRGYHKIADNSLANILAVLTGKNMTSIIEECFGNMDYCNYLLIWSAFKDAGYVTAYGEDNLKLANAFTKEYTFEKNPTDHYMQPFYLVDEKNDKNRSLCTGKTSSGQQLLDYARDFASTYRRDSFFGFFWLNSFSYDERSRPEDADKLIENFLNQLTYTGIMTNTFVIFLSDHGLRFGRNRLKPESYYDDRMPMNFMWVPLLFKGKHHYELRAMAINQFKLATPYDLYSTLLDIKKISLCSNSTDPPPAGCPNCHSLFEVIDSNRTCQDAAIHEKWCSCHKLYPLFLK</sequence>
<dbReference type="Gene3D" id="3.40.720.10">
    <property type="entry name" value="Alkaline Phosphatase, subunit A"/>
    <property type="match status" value="1"/>
</dbReference>
<dbReference type="PANTHER" id="PTHR10974">
    <property type="entry name" value="FI08016P-RELATED"/>
    <property type="match status" value="1"/>
</dbReference>
<proteinExistence type="predicted"/>
<dbReference type="EMBL" id="NWSH01000730">
    <property type="protein sequence ID" value="PCG74549.1"/>
    <property type="molecule type" value="Genomic_DNA"/>
</dbReference>
<dbReference type="PANTHER" id="PTHR10974:SF9">
    <property type="entry name" value="DUF229 DOMAIN CONTAINING PROTEIN-RELATED"/>
    <property type="match status" value="1"/>
</dbReference>
<reference evidence="1" key="1">
    <citation type="submission" date="2017-09" db="EMBL/GenBank/DDBJ databases">
        <title>Contemporary evolution of a Lepidopteran species, Heliothis virescens, in response to modern agricultural practices.</title>
        <authorList>
            <person name="Fritz M.L."/>
            <person name="Deyonke A.M."/>
            <person name="Papanicolaou A."/>
            <person name="Micinski S."/>
            <person name="Westbrook J."/>
            <person name="Gould F."/>
        </authorList>
    </citation>
    <scope>NUCLEOTIDE SEQUENCE [LARGE SCALE GENOMIC DNA]</scope>
    <source>
        <strain evidence="1">HvINT-</strain>
        <tissue evidence="1">Whole body</tissue>
    </source>
</reference>
<gene>
    <name evidence="1" type="ORF">B5V51_13142</name>
</gene>
<dbReference type="Pfam" id="PF02995">
    <property type="entry name" value="DUF229"/>
    <property type="match status" value="1"/>
</dbReference>
<dbReference type="AlphaFoldDB" id="A0A2A4JRV5"/>
<organism evidence="1">
    <name type="scientific">Heliothis virescens</name>
    <name type="common">Tobacco budworm moth</name>
    <dbReference type="NCBI Taxonomy" id="7102"/>
    <lineage>
        <taxon>Eukaryota</taxon>
        <taxon>Metazoa</taxon>
        <taxon>Ecdysozoa</taxon>
        <taxon>Arthropoda</taxon>
        <taxon>Hexapoda</taxon>
        <taxon>Insecta</taxon>
        <taxon>Pterygota</taxon>
        <taxon>Neoptera</taxon>
        <taxon>Endopterygota</taxon>
        <taxon>Lepidoptera</taxon>
        <taxon>Glossata</taxon>
        <taxon>Ditrysia</taxon>
        <taxon>Noctuoidea</taxon>
        <taxon>Noctuidae</taxon>
        <taxon>Heliothinae</taxon>
        <taxon>Heliothis</taxon>
    </lineage>
</organism>
<dbReference type="InterPro" id="IPR017850">
    <property type="entry name" value="Alkaline_phosphatase_core_sf"/>
</dbReference>
<dbReference type="CDD" id="cd16021">
    <property type="entry name" value="ALP_like"/>
    <property type="match status" value="1"/>
</dbReference>
<dbReference type="SUPFAM" id="SSF53649">
    <property type="entry name" value="Alkaline phosphatase-like"/>
    <property type="match status" value="1"/>
</dbReference>
<evidence type="ECO:0008006" key="2">
    <source>
        <dbReference type="Google" id="ProtNLM"/>
    </source>
</evidence>
<protein>
    <recommendedName>
        <fullName evidence="2">DUF229 domain-containing protein</fullName>
    </recommendedName>
</protein>
<comment type="caution">
    <text evidence="1">The sequence shown here is derived from an EMBL/GenBank/DDBJ whole genome shotgun (WGS) entry which is preliminary data.</text>
</comment>
<dbReference type="InterPro" id="IPR004245">
    <property type="entry name" value="DUF229"/>
</dbReference>
<evidence type="ECO:0000313" key="1">
    <source>
        <dbReference type="EMBL" id="PCG74549.1"/>
    </source>
</evidence>
<name>A0A2A4JRV5_HELVI</name>
<dbReference type="FunFam" id="3.40.720.10:FF:000017">
    <property type="entry name" value="Predicted protein"/>
    <property type="match status" value="1"/>
</dbReference>
<dbReference type="GO" id="GO:0005615">
    <property type="term" value="C:extracellular space"/>
    <property type="evidence" value="ECO:0007669"/>
    <property type="project" value="TreeGrafter"/>
</dbReference>
<accession>A0A2A4JRV5</accession>